<evidence type="ECO:0000313" key="3">
    <source>
        <dbReference type="Proteomes" id="UP000636956"/>
    </source>
</evidence>
<comment type="similarity">
    <text evidence="1">Belongs to the short-chain dehydrogenases/reductases (SDR) family.</text>
</comment>
<evidence type="ECO:0000313" key="2">
    <source>
        <dbReference type="EMBL" id="GGJ93281.1"/>
    </source>
</evidence>
<dbReference type="PRINTS" id="PR00081">
    <property type="entry name" value="GDHRDH"/>
</dbReference>
<dbReference type="PANTHER" id="PTHR42879:SF2">
    <property type="entry name" value="3-OXOACYL-[ACYL-CARRIER-PROTEIN] REDUCTASE FABG"/>
    <property type="match status" value="1"/>
</dbReference>
<dbReference type="Pfam" id="PF13561">
    <property type="entry name" value="adh_short_C2"/>
    <property type="match status" value="1"/>
</dbReference>
<accession>A0A917PVA0</accession>
<protein>
    <submittedName>
        <fullName evidence="2">Beta-ketoacyl-ACP reductase</fullName>
    </submittedName>
</protein>
<gene>
    <name evidence="2" type="primary">fabG</name>
    <name evidence="2" type="ORF">GCM10011372_34730</name>
</gene>
<dbReference type="AlphaFoldDB" id="A0A917PVA0"/>
<keyword evidence="3" id="KW-1185">Reference proteome</keyword>
<dbReference type="InterPro" id="IPR036291">
    <property type="entry name" value="NAD(P)-bd_dom_sf"/>
</dbReference>
<proteinExistence type="inferred from homology"/>
<dbReference type="Gene3D" id="3.40.50.720">
    <property type="entry name" value="NAD(P)-binding Rossmann-like Domain"/>
    <property type="match status" value="1"/>
</dbReference>
<evidence type="ECO:0000256" key="1">
    <source>
        <dbReference type="ARBA" id="ARBA00006484"/>
    </source>
</evidence>
<reference evidence="2" key="2">
    <citation type="submission" date="2020-09" db="EMBL/GenBank/DDBJ databases">
        <authorList>
            <person name="Sun Q."/>
            <person name="Zhou Y."/>
        </authorList>
    </citation>
    <scope>NUCLEOTIDE SEQUENCE</scope>
    <source>
        <strain evidence="2">CGMCC 1.8984</strain>
    </source>
</reference>
<sequence length="248" mass="26148">MDLGLQDRTVIVTGASGGIGRRLAAAFAREEATIVVTYRSSRENADRVAAELGEAAIVTRYDQAEEGAADALVTDVLHRTGRVDVLVNNAVQWPELTPATFDQIADESWLPALRGNIEGAIRLSRAVAAPMRAAGWGRLVYISSNLATEGSTGFEYYGAAKAALHGFSRSAAFSLGVDGDILSNVALLGLTRTETNTHIIEHTGDQWAERSPLGRLIDADEVAPAIVFLASAANTGITGQIVQVTGGM</sequence>
<dbReference type="InterPro" id="IPR002347">
    <property type="entry name" value="SDR_fam"/>
</dbReference>
<dbReference type="PRINTS" id="PR00080">
    <property type="entry name" value="SDRFAMILY"/>
</dbReference>
<dbReference type="InterPro" id="IPR020904">
    <property type="entry name" value="Sc_DH/Rdtase_CS"/>
</dbReference>
<comment type="caution">
    <text evidence="2">The sequence shown here is derived from an EMBL/GenBank/DDBJ whole genome shotgun (WGS) entry which is preliminary data.</text>
</comment>
<name>A0A917PVA0_9MICO</name>
<organism evidence="2 3">
    <name type="scientific">Agromyces bauzanensis</name>
    <dbReference type="NCBI Taxonomy" id="1308924"/>
    <lineage>
        <taxon>Bacteria</taxon>
        <taxon>Bacillati</taxon>
        <taxon>Actinomycetota</taxon>
        <taxon>Actinomycetes</taxon>
        <taxon>Micrococcales</taxon>
        <taxon>Microbacteriaceae</taxon>
        <taxon>Agromyces</taxon>
    </lineage>
</organism>
<dbReference type="RefSeq" id="WP_188744667.1">
    <property type="nucleotide sequence ID" value="NZ_BAABFW010000028.1"/>
</dbReference>
<dbReference type="GO" id="GO:0032787">
    <property type="term" value="P:monocarboxylic acid metabolic process"/>
    <property type="evidence" value="ECO:0007669"/>
    <property type="project" value="UniProtKB-ARBA"/>
</dbReference>
<dbReference type="SUPFAM" id="SSF51735">
    <property type="entry name" value="NAD(P)-binding Rossmann-fold domains"/>
    <property type="match status" value="1"/>
</dbReference>
<dbReference type="Proteomes" id="UP000636956">
    <property type="component" value="Unassembled WGS sequence"/>
</dbReference>
<dbReference type="EMBL" id="BMMD01000033">
    <property type="protein sequence ID" value="GGJ93281.1"/>
    <property type="molecule type" value="Genomic_DNA"/>
</dbReference>
<dbReference type="PROSITE" id="PS00061">
    <property type="entry name" value="ADH_SHORT"/>
    <property type="match status" value="1"/>
</dbReference>
<dbReference type="PANTHER" id="PTHR42879">
    <property type="entry name" value="3-OXOACYL-(ACYL-CARRIER-PROTEIN) REDUCTASE"/>
    <property type="match status" value="1"/>
</dbReference>
<reference evidence="2" key="1">
    <citation type="journal article" date="2014" name="Int. J. Syst. Evol. Microbiol.">
        <title>Complete genome sequence of Corynebacterium casei LMG S-19264T (=DSM 44701T), isolated from a smear-ripened cheese.</title>
        <authorList>
            <consortium name="US DOE Joint Genome Institute (JGI-PGF)"/>
            <person name="Walter F."/>
            <person name="Albersmeier A."/>
            <person name="Kalinowski J."/>
            <person name="Ruckert C."/>
        </authorList>
    </citation>
    <scope>NUCLEOTIDE SEQUENCE</scope>
    <source>
        <strain evidence="2">CGMCC 1.8984</strain>
    </source>
</reference>
<dbReference type="InterPro" id="IPR050259">
    <property type="entry name" value="SDR"/>
</dbReference>
<dbReference type="CDD" id="cd05233">
    <property type="entry name" value="SDR_c"/>
    <property type="match status" value="1"/>
</dbReference>